<dbReference type="InterPro" id="IPR009937">
    <property type="entry name" value="Phage_holin_3_6"/>
</dbReference>
<sequence length="143" mass="14926">MTSEYPAPPPQHPPQNPSDVSLGDMLGRVSTDISTLMRQEVALAKAELTETAKKTGKGAGLLGGAGYAGIMALLFLSIAAWWGLGYLIGNAWSAVVVAVVYAIVAAILFAVGRSKLKDVEGAPQTVATIKEIPDTLNPNGDHR</sequence>
<evidence type="ECO:0000313" key="4">
    <source>
        <dbReference type="Proteomes" id="UP000490386"/>
    </source>
</evidence>
<keyword evidence="2" id="KW-0812">Transmembrane</keyword>
<evidence type="ECO:0000313" key="3">
    <source>
        <dbReference type="EMBL" id="KAB1639158.1"/>
    </source>
</evidence>
<organism evidence="3 4">
    <name type="scientific">Pseudoclavibacter terrae</name>
    <dbReference type="NCBI Taxonomy" id="1530195"/>
    <lineage>
        <taxon>Bacteria</taxon>
        <taxon>Bacillati</taxon>
        <taxon>Actinomycetota</taxon>
        <taxon>Actinomycetes</taxon>
        <taxon>Micrococcales</taxon>
        <taxon>Microbacteriaceae</taxon>
        <taxon>Pseudoclavibacter</taxon>
    </lineage>
</organism>
<feature type="transmembrane region" description="Helical" evidence="2">
    <location>
        <begin position="61"/>
        <end position="84"/>
    </location>
</feature>
<dbReference type="RefSeq" id="WP_151422174.1">
    <property type="nucleotide sequence ID" value="NZ_CANKVH010000008.1"/>
</dbReference>
<keyword evidence="2" id="KW-0472">Membrane</keyword>
<dbReference type="EMBL" id="WBJX01000001">
    <property type="protein sequence ID" value="KAB1639158.1"/>
    <property type="molecule type" value="Genomic_DNA"/>
</dbReference>
<feature type="transmembrane region" description="Helical" evidence="2">
    <location>
        <begin position="90"/>
        <end position="111"/>
    </location>
</feature>
<feature type="compositionally biased region" description="Pro residues" evidence="1">
    <location>
        <begin position="1"/>
        <end position="16"/>
    </location>
</feature>
<dbReference type="Pfam" id="PF07332">
    <property type="entry name" value="Phage_holin_3_6"/>
    <property type="match status" value="1"/>
</dbReference>
<proteinExistence type="predicted"/>
<evidence type="ECO:0000256" key="2">
    <source>
        <dbReference type="SAM" id="Phobius"/>
    </source>
</evidence>
<keyword evidence="2" id="KW-1133">Transmembrane helix</keyword>
<name>A0A7J5B4Q7_9MICO</name>
<dbReference type="Proteomes" id="UP000490386">
    <property type="component" value="Unassembled WGS sequence"/>
</dbReference>
<dbReference type="AlphaFoldDB" id="A0A7J5B4Q7"/>
<comment type="caution">
    <text evidence="3">The sequence shown here is derived from an EMBL/GenBank/DDBJ whole genome shotgun (WGS) entry which is preliminary data.</text>
</comment>
<dbReference type="OrthoDB" id="3216929at2"/>
<evidence type="ECO:0000256" key="1">
    <source>
        <dbReference type="SAM" id="MobiDB-lite"/>
    </source>
</evidence>
<keyword evidence="4" id="KW-1185">Reference proteome</keyword>
<accession>A0A7J5B4Q7</accession>
<gene>
    <name evidence="3" type="ORF">F8O03_02105</name>
</gene>
<feature type="region of interest" description="Disordered" evidence="1">
    <location>
        <begin position="1"/>
        <end position="21"/>
    </location>
</feature>
<protein>
    <submittedName>
        <fullName evidence="3">Phage holin family protein</fullName>
    </submittedName>
</protein>
<reference evidence="3 4" key="1">
    <citation type="submission" date="2019-09" db="EMBL/GenBank/DDBJ databases">
        <title>Phylogeny of genus Pseudoclavibacter and closely related genus.</title>
        <authorList>
            <person name="Li Y."/>
        </authorList>
    </citation>
    <scope>NUCLEOTIDE SEQUENCE [LARGE SCALE GENOMIC DNA]</scope>
    <source>
        <strain evidence="3 4">THG-MD12</strain>
    </source>
</reference>